<feature type="region of interest" description="Disordered" evidence="1">
    <location>
        <begin position="127"/>
        <end position="161"/>
    </location>
</feature>
<feature type="compositionally biased region" description="Low complexity" evidence="1">
    <location>
        <begin position="1"/>
        <end position="25"/>
    </location>
</feature>
<dbReference type="AlphaFoldDB" id="A0A9P4KI52"/>
<organism evidence="2 3">
    <name type="scientific">Lojkania enalia</name>
    <dbReference type="NCBI Taxonomy" id="147567"/>
    <lineage>
        <taxon>Eukaryota</taxon>
        <taxon>Fungi</taxon>
        <taxon>Dikarya</taxon>
        <taxon>Ascomycota</taxon>
        <taxon>Pezizomycotina</taxon>
        <taxon>Dothideomycetes</taxon>
        <taxon>Pleosporomycetidae</taxon>
        <taxon>Pleosporales</taxon>
        <taxon>Pleosporales incertae sedis</taxon>
        <taxon>Lojkania</taxon>
    </lineage>
</organism>
<feature type="compositionally biased region" description="Polar residues" evidence="1">
    <location>
        <begin position="26"/>
        <end position="36"/>
    </location>
</feature>
<proteinExistence type="predicted"/>
<evidence type="ECO:0000313" key="2">
    <source>
        <dbReference type="EMBL" id="KAF2268716.1"/>
    </source>
</evidence>
<keyword evidence="3" id="KW-1185">Reference proteome</keyword>
<feature type="compositionally biased region" description="Basic and acidic residues" evidence="1">
    <location>
        <begin position="64"/>
        <end position="76"/>
    </location>
</feature>
<protein>
    <submittedName>
        <fullName evidence="2">Uncharacterized protein</fullName>
    </submittedName>
</protein>
<comment type="caution">
    <text evidence="2">The sequence shown here is derived from an EMBL/GenBank/DDBJ whole genome shotgun (WGS) entry which is preliminary data.</text>
</comment>
<accession>A0A9P4KI52</accession>
<sequence length="161" mass="16979">MPSASAAPGALDASPGAPLAPASLSRQHGSRLQTLRTGHRRTTAAAGSAVQCRTRAGRAAKKTSASERRADCGKEERKSWKAALTLEYYFLFPSSIAGTPGAAAARFPADARTACTEHTRGLVERVEFGGLHGSKAQGPRSKVARRGPTPRWALSRQAGWE</sequence>
<evidence type="ECO:0000313" key="3">
    <source>
        <dbReference type="Proteomes" id="UP000800093"/>
    </source>
</evidence>
<evidence type="ECO:0000256" key="1">
    <source>
        <dbReference type="SAM" id="MobiDB-lite"/>
    </source>
</evidence>
<reference evidence="3" key="1">
    <citation type="journal article" date="2020" name="Stud. Mycol.">
        <title>101 Dothideomycetes genomes: A test case for predicting lifestyles and emergence of pathogens.</title>
        <authorList>
            <person name="Haridas S."/>
            <person name="Albert R."/>
            <person name="Binder M."/>
            <person name="Bloem J."/>
            <person name="LaButti K."/>
            <person name="Salamov A."/>
            <person name="Andreopoulos B."/>
            <person name="Baker S."/>
            <person name="Barry K."/>
            <person name="Bills G."/>
            <person name="Bluhm B."/>
            <person name="Cannon C."/>
            <person name="Castanera R."/>
            <person name="Culley D."/>
            <person name="Daum C."/>
            <person name="Ezra D."/>
            <person name="Gonzalez J."/>
            <person name="Henrissat B."/>
            <person name="Kuo A."/>
            <person name="Liang C."/>
            <person name="Lipzen A."/>
            <person name="Lutzoni F."/>
            <person name="Magnuson J."/>
            <person name="Mondo S."/>
            <person name="Nolan M."/>
            <person name="Ohm R."/>
            <person name="Pangilinan J."/>
            <person name="Park H.-J."/>
            <person name="Ramirez L."/>
            <person name="Alfaro M."/>
            <person name="Sun H."/>
            <person name="Tritt A."/>
            <person name="Yoshinaga Y."/>
            <person name="Zwiers L.-H."/>
            <person name="Turgeon B."/>
            <person name="Goodwin S."/>
            <person name="Spatafora J."/>
            <person name="Crous P."/>
            <person name="Grigoriev I."/>
        </authorList>
    </citation>
    <scope>NUCLEOTIDE SEQUENCE [LARGE SCALE GENOMIC DNA]</scope>
    <source>
        <strain evidence="3">CBS 304.66</strain>
    </source>
</reference>
<gene>
    <name evidence="2" type="ORF">CC78DRAFT_607896</name>
</gene>
<name>A0A9P4KI52_9PLEO</name>
<dbReference type="Proteomes" id="UP000800093">
    <property type="component" value="Unassembled WGS sequence"/>
</dbReference>
<feature type="region of interest" description="Disordered" evidence="1">
    <location>
        <begin position="1"/>
        <end position="76"/>
    </location>
</feature>
<dbReference type="EMBL" id="ML986585">
    <property type="protein sequence ID" value="KAF2268716.1"/>
    <property type="molecule type" value="Genomic_DNA"/>
</dbReference>